<sequence>NTSTMEEDNMANIEMIFIEEMFSKHGENQLWGSDEMLDGESSIWINMEGNLHDETDFRRDEGNGISKQGPKHQEPHMESLLP</sequence>
<keyword evidence="3" id="KW-1185">Reference proteome</keyword>
<proteinExistence type="predicted"/>
<evidence type="ECO:0000313" key="2">
    <source>
        <dbReference type="EMBL" id="KAH9321573.1"/>
    </source>
</evidence>
<evidence type="ECO:0000313" key="3">
    <source>
        <dbReference type="Proteomes" id="UP000824469"/>
    </source>
</evidence>
<feature type="non-terminal residue" evidence="2">
    <location>
        <position position="82"/>
    </location>
</feature>
<feature type="non-terminal residue" evidence="2">
    <location>
        <position position="1"/>
    </location>
</feature>
<protein>
    <submittedName>
        <fullName evidence="2">Uncharacterized protein</fullName>
    </submittedName>
</protein>
<name>A0AA38LE44_TAXCH</name>
<feature type="compositionally biased region" description="Basic and acidic residues" evidence="1">
    <location>
        <begin position="71"/>
        <end position="82"/>
    </location>
</feature>
<gene>
    <name evidence="2" type="ORF">KI387_016212</name>
</gene>
<feature type="region of interest" description="Disordered" evidence="1">
    <location>
        <begin position="54"/>
        <end position="82"/>
    </location>
</feature>
<evidence type="ECO:0000256" key="1">
    <source>
        <dbReference type="SAM" id="MobiDB-lite"/>
    </source>
</evidence>
<comment type="caution">
    <text evidence="2">The sequence shown here is derived from an EMBL/GenBank/DDBJ whole genome shotgun (WGS) entry which is preliminary data.</text>
</comment>
<dbReference type="Proteomes" id="UP000824469">
    <property type="component" value="Unassembled WGS sequence"/>
</dbReference>
<dbReference type="AlphaFoldDB" id="A0AA38LE44"/>
<organism evidence="2 3">
    <name type="scientific">Taxus chinensis</name>
    <name type="common">Chinese yew</name>
    <name type="synonym">Taxus wallichiana var. chinensis</name>
    <dbReference type="NCBI Taxonomy" id="29808"/>
    <lineage>
        <taxon>Eukaryota</taxon>
        <taxon>Viridiplantae</taxon>
        <taxon>Streptophyta</taxon>
        <taxon>Embryophyta</taxon>
        <taxon>Tracheophyta</taxon>
        <taxon>Spermatophyta</taxon>
        <taxon>Pinopsida</taxon>
        <taxon>Pinidae</taxon>
        <taxon>Conifers II</taxon>
        <taxon>Cupressales</taxon>
        <taxon>Taxaceae</taxon>
        <taxon>Taxus</taxon>
    </lineage>
</organism>
<accession>A0AA38LE44</accession>
<reference evidence="2 3" key="1">
    <citation type="journal article" date="2021" name="Nat. Plants">
        <title>The Taxus genome provides insights into paclitaxel biosynthesis.</title>
        <authorList>
            <person name="Xiong X."/>
            <person name="Gou J."/>
            <person name="Liao Q."/>
            <person name="Li Y."/>
            <person name="Zhou Q."/>
            <person name="Bi G."/>
            <person name="Li C."/>
            <person name="Du R."/>
            <person name="Wang X."/>
            <person name="Sun T."/>
            <person name="Guo L."/>
            <person name="Liang H."/>
            <person name="Lu P."/>
            <person name="Wu Y."/>
            <person name="Zhang Z."/>
            <person name="Ro D.K."/>
            <person name="Shang Y."/>
            <person name="Huang S."/>
            <person name="Yan J."/>
        </authorList>
    </citation>
    <scope>NUCLEOTIDE SEQUENCE [LARGE SCALE GENOMIC DNA]</scope>
    <source>
        <strain evidence="2">Ta-2019</strain>
    </source>
</reference>
<dbReference type="EMBL" id="JAHRHJ020000003">
    <property type="protein sequence ID" value="KAH9321573.1"/>
    <property type="molecule type" value="Genomic_DNA"/>
</dbReference>